<dbReference type="InterPro" id="IPR026444">
    <property type="entry name" value="Secre_tail"/>
</dbReference>
<dbReference type="NCBIfam" id="TIGR04183">
    <property type="entry name" value="Por_Secre_tail"/>
    <property type="match status" value="1"/>
</dbReference>
<dbReference type="InterPro" id="IPR012334">
    <property type="entry name" value="Pectin_lyas_fold"/>
</dbReference>
<dbReference type="SUPFAM" id="SSF51126">
    <property type="entry name" value="Pectin lyase-like"/>
    <property type="match status" value="2"/>
</dbReference>
<reference evidence="3" key="1">
    <citation type="journal article" date="2019" name="Int. J. Syst. Evol. Microbiol.">
        <title>The Global Catalogue of Microorganisms (GCM) 10K type strain sequencing project: providing services to taxonomists for standard genome sequencing and annotation.</title>
        <authorList>
            <consortium name="The Broad Institute Genomics Platform"/>
            <consortium name="The Broad Institute Genome Sequencing Center for Infectious Disease"/>
            <person name="Wu L."/>
            <person name="Ma J."/>
        </authorList>
    </citation>
    <scope>NUCLEOTIDE SEQUENCE [LARGE SCALE GENOMIC DNA]</scope>
    <source>
        <strain evidence="3">JCM 17927</strain>
    </source>
</reference>
<dbReference type="Proteomes" id="UP001501175">
    <property type="component" value="Unassembled WGS sequence"/>
</dbReference>
<dbReference type="Gene3D" id="2.160.20.10">
    <property type="entry name" value="Single-stranded right-handed beta-helix, Pectin lyase-like"/>
    <property type="match status" value="1"/>
</dbReference>
<evidence type="ECO:0000313" key="3">
    <source>
        <dbReference type="Proteomes" id="UP001501175"/>
    </source>
</evidence>
<feature type="domain" description="Secretion system C-terminal sorting" evidence="1">
    <location>
        <begin position="692"/>
        <end position="766"/>
    </location>
</feature>
<keyword evidence="3" id="KW-1185">Reference proteome</keyword>
<organism evidence="2 3">
    <name type="scientific">Nibrella saemangeumensis</name>
    <dbReference type="NCBI Taxonomy" id="1084526"/>
    <lineage>
        <taxon>Bacteria</taxon>
        <taxon>Pseudomonadati</taxon>
        <taxon>Bacteroidota</taxon>
        <taxon>Cytophagia</taxon>
        <taxon>Cytophagales</taxon>
        <taxon>Spirosomataceae</taxon>
        <taxon>Nibrella</taxon>
    </lineage>
</organism>
<sequence>MERAKIPGPSLIKNVTIEGFDYGIRIASPNYSMVMEHITIKNSRLGGILNTDNVLSIRKLKTSGLGGPAVLSRSANSMITIVDSELEGSSDASALVNEEGYAFVRNVTVTGFASSLTNHGTTITGPIEEFVHGSTLKKWDDTPTKTLNLKKGAIPDAPEVPWDLPENWVNVCDFAGGYVPGVDAANPQDIGPAIRAAIAYMNQPGNEAKTTLYLKPGIYTIASPVTIYGNVRRYVGNYAAMFTTVELENQTTALFTIQSTNYPAVVLEGISLPLPLSWPGSVDRRKRFPLFENNSDKDMVIQNVMCHTGKIYKTGTATGRVFIEDVKGGNHSNVAPEPFKNSMPPEGTPQFEFRNQEVYARQLNPEQIETKVLVDGGSLYVLGLKTEKFGTLVKAINGAEVEILGGQSIAADNVPADMPAFEVINAKANFIFSEQVSTTAFTNQQYFKRLVTETRGDVTRYLERDETPKRLISAGTPVSVLNLYIARPLDAQTITFTQLADVVYQSNPPQSFALTATATSGLPVSIELVSGPATLSDGLLTITGIGPITLKASQAGNQEYAPAADVIQTFTVTTTDKDKGVKPILECIVDNGGDQWTARFGYKNDMDMPVYIPAGPANYLTPAGTSQVVQFQPQRVQNAFTVSFPAGGQVSWSVAGPDGKLRTATATTKSVTCAAGARLSVSEAADNQVFRLYPNPSEGKLTVEWNRDEQLEPTAKLLIHTILGQTVLDRKVAGNRQELELRELPAGVYFLQINTSRRSLRKQFIIK</sequence>
<dbReference type="Pfam" id="PF18962">
    <property type="entry name" value="Por_Secre_tail"/>
    <property type="match status" value="1"/>
</dbReference>
<proteinExistence type="predicted"/>
<evidence type="ECO:0000259" key="1">
    <source>
        <dbReference type="Pfam" id="PF18962"/>
    </source>
</evidence>
<accession>A0ABP8NMF8</accession>
<evidence type="ECO:0000313" key="2">
    <source>
        <dbReference type="EMBL" id="GAA4469708.1"/>
    </source>
</evidence>
<comment type="caution">
    <text evidence="2">The sequence shown here is derived from an EMBL/GenBank/DDBJ whole genome shotgun (WGS) entry which is preliminary data.</text>
</comment>
<protein>
    <recommendedName>
        <fullName evidence="1">Secretion system C-terminal sorting domain-containing protein</fullName>
    </recommendedName>
</protein>
<name>A0ABP8NMF8_9BACT</name>
<dbReference type="EMBL" id="BAABHD010000084">
    <property type="protein sequence ID" value="GAA4469708.1"/>
    <property type="molecule type" value="Genomic_DNA"/>
</dbReference>
<dbReference type="InterPro" id="IPR011050">
    <property type="entry name" value="Pectin_lyase_fold/virulence"/>
</dbReference>
<dbReference type="RefSeq" id="WP_345249663.1">
    <property type="nucleotide sequence ID" value="NZ_BAABHD010000084.1"/>
</dbReference>
<gene>
    <name evidence="2" type="ORF">GCM10023189_57170</name>
</gene>